<gene>
    <name evidence="2" type="ORF">ABH943_003579</name>
</gene>
<protein>
    <submittedName>
        <fullName evidence="2">Outer membrane protein assembly factor BamE (Lipoprotein component of BamABCDE complex)</fullName>
    </submittedName>
</protein>
<accession>A0ABW8MIP7</accession>
<comment type="caution">
    <text evidence="2">The sequence shown here is derived from an EMBL/GenBank/DDBJ whole genome shotgun (WGS) entry which is preliminary data.</text>
</comment>
<feature type="domain" description="Outer membrane protein assembly factor BamE" evidence="1">
    <location>
        <begin position="27"/>
        <end position="72"/>
    </location>
</feature>
<dbReference type="PROSITE" id="PS51257">
    <property type="entry name" value="PROKAR_LIPOPROTEIN"/>
    <property type="match status" value="1"/>
</dbReference>
<reference evidence="2 3" key="1">
    <citation type="submission" date="2024-11" db="EMBL/GenBank/DDBJ databases">
        <title>Using genomics to understand microbial adaptation to soil warming.</title>
        <authorList>
            <person name="Deangelis K.M. PhD."/>
        </authorList>
    </citation>
    <scope>NUCLEOTIDE SEQUENCE [LARGE SCALE GENOMIC DNA]</scope>
    <source>
        <strain evidence="2 3">GAS97</strain>
    </source>
</reference>
<keyword evidence="3" id="KW-1185">Reference proteome</keyword>
<dbReference type="Pfam" id="PF04355">
    <property type="entry name" value="BamE"/>
    <property type="match status" value="1"/>
</dbReference>
<organism evidence="2 3">
    <name type="scientific">Caballeronia udeis</name>
    <dbReference type="NCBI Taxonomy" id="1232866"/>
    <lineage>
        <taxon>Bacteria</taxon>
        <taxon>Pseudomonadati</taxon>
        <taxon>Pseudomonadota</taxon>
        <taxon>Betaproteobacteria</taxon>
        <taxon>Burkholderiales</taxon>
        <taxon>Burkholderiaceae</taxon>
        <taxon>Caballeronia</taxon>
    </lineage>
</organism>
<name>A0ABW8MIP7_9BURK</name>
<dbReference type="InterPro" id="IPR007450">
    <property type="entry name" value="BamE_dom"/>
</dbReference>
<dbReference type="EMBL" id="JBIYDN010000010">
    <property type="protein sequence ID" value="MFK4443557.1"/>
    <property type="molecule type" value="Genomic_DNA"/>
</dbReference>
<sequence length="121" mass="12472">MKGSRTTLTLSIVCACLLAGCGSTGREIKPEDISDFRPGVTTQQQVVARLGTPSQTSALPDGSTYLVYAFTKPQSLAVTWIPIIGTFGGGTDGRGTTISFQFGPNGILNASNTASSSRSGP</sequence>
<proteinExistence type="predicted"/>
<dbReference type="Proteomes" id="UP001620514">
    <property type="component" value="Unassembled WGS sequence"/>
</dbReference>
<evidence type="ECO:0000313" key="3">
    <source>
        <dbReference type="Proteomes" id="UP001620514"/>
    </source>
</evidence>
<dbReference type="RefSeq" id="WP_404608290.1">
    <property type="nucleotide sequence ID" value="NZ_JBIYDN010000010.1"/>
</dbReference>
<evidence type="ECO:0000259" key="1">
    <source>
        <dbReference type="Pfam" id="PF04355"/>
    </source>
</evidence>
<evidence type="ECO:0000313" key="2">
    <source>
        <dbReference type="EMBL" id="MFK4443557.1"/>
    </source>
</evidence>